<dbReference type="Gene3D" id="3.40.50.300">
    <property type="entry name" value="P-loop containing nucleotide triphosphate hydrolases"/>
    <property type="match status" value="1"/>
</dbReference>
<comment type="caution">
    <text evidence="1">The sequence shown here is derived from an EMBL/GenBank/DDBJ whole genome shotgun (WGS) entry which is preliminary data.</text>
</comment>
<evidence type="ECO:0000313" key="2">
    <source>
        <dbReference type="Proteomes" id="UP001595912"/>
    </source>
</evidence>
<evidence type="ECO:0000313" key="1">
    <source>
        <dbReference type="EMBL" id="MFC4998838.1"/>
    </source>
</evidence>
<dbReference type="SUPFAM" id="SSF52540">
    <property type="entry name" value="P-loop containing nucleoside triphosphate hydrolases"/>
    <property type="match status" value="2"/>
</dbReference>
<dbReference type="Proteomes" id="UP001595912">
    <property type="component" value="Unassembled WGS sequence"/>
</dbReference>
<accession>A0ABV9VTX0</accession>
<sequence>MSTVISLNGADNVGKSTQLRWLATAVADSSMRGTIDRWHTRWVEVSEGDFSRWWFQDSSTTEHVQLVFDSHAARRKGADESVLLEDRGWPMLVAVCAATAAVKDGLPPATALHLVESLVEDLRPTLASGVHILLRHSVDPSREAALALAREAAPPSPWYAGYQRALAAILELQAARGDYPIVVVRDDRSILDIQRDVREQLIAIGVGARGLPLAALDRVWVLAGLSESGKSTVGALLRDEHGVTRLKIGYLLDVAAARAQVTDPYTAWNELEQAEHLVEELVCFSASSKASTVSLESAHRYEATRHLRRLMGGLCQVVYVHADAPAREFRAAEPLASLRRRDVIKQDRGADRIETDADWVLNNSGSLAALKLGVTTMVRLAKLPGRPMKVSAQARDCLSVWLASGTVSLVDEDTAAVVATGSANTGGWLSGWSDIDLLVIRDRYPLDRLQHAPALPPAPSEAKVAVTYVTTAEVNAGLVVPRIVHSVRQALREPERILFCRDGFEFPAFTLADDDVASRGELALVVMTLRRLLAAPSLDVRAVHKHVLLIMKILLRASDVEVDGHDGIVLAFAGLFPEALPLPSPAELLPVVRDAEAVARVVSAAGSVLDIVANLDQVLVRKVLPR</sequence>
<name>A0ABV9VTX0_9ACTN</name>
<proteinExistence type="predicted"/>
<organism evidence="1 2">
    <name type="scientific">Dactylosporangium cerinum</name>
    <dbReference type="NCBI Taxonomy" id="1434730"/>
    <lineage>
        <taxon>Bacteria</taxon>
        <taxon>Bacillati</taxon>
        <taxon>Actinomycetota</taxon>
        <taxon>Actinomycetes</taxon>
        <taxon>Micromonosporales</taxon>
        <taxon>Micromonosporaceae</taxon>
        <taxon>Dactylosporangium</taxon>
    </lineage>
</organism>
<keyword evidence="2" id="KW-1185">Reference proteome</keyword>
<dbReference type="EMBL" id="JBHSIU010000013">
    <property type="protein sequence ID" value="MFC4998838.1"/>
    <property type="molecule type" value="Genomic_DNA"/>
</dbReference>
<dbReference type="InterPro" id="IPR027417">
    <property type="entry name" value="P-loop_NTPase"/>
</dbReference>
<dbReference type="RefSeq" id="WP_380115086.1">
    <property type="nucleotide sequence ID" value="NZ_JBHSIU010000013.1"/>
</dbReference>
<protein>
    <submittedName>
        <fullName evidence="1">Uncharacterized protein</fullName>
    </submittedName>
</protein>
<reference evidence="2" key="1">
    <citation type="journal article" date="2019" name="Int. J. Syst. Evol. Microbiol.">
        <title>The Global Catalogue of Microorganisms (GCM) 10K type strain sequencing project: providing services to taxonomists for standard genome sequencing and annotation.</title>
        <authorList>
            <consortium name="The Broad Institute Genomics Platform"/>
            <consortium name="The Broad Institute Genome Sequencing Center for Infectious Disease"/>
            <person name="Wu L."/>
            <person name="Ma J."/>
        </authorList>
    </citation>
    <scope>NUCLEOTIDE SEQUENCE [LARGE SCALE GENOMIC DNA]</scope>
    <source>
        <strain evidence="2">CGMCC 4.7152</strain>
    </source>
</reference>
<gene>
    <name evidence="1" type="ORF">ACFPIJ_13450</name>
</gene>